<organism evidence="1 2">
    <name type="scientific">Gigaspora margarita</name>
    <dbReference type="NCBI Taxonomy" id="4874"/>
    <lineage>
        <taxon>Eukaryota</taxon>
        <taxon>Fungi</taxon>
        <taxon>Fungi incertae sedis</taxon>
        <taxon>Mucoromycota</taxon>
        <taxon>Glomeromycotina</taxon>
        <taxon>Glomeromycetes</taxon>
        <taxon>Diversisporales</taxon>
        <taxon>Gigasporaceae</taxon>
        <taxon>Gigaspora</taxon>
    </lineage>
</organism>
<proteinExistence type="predicted"/>
<evidence type="ECO:0000313" key="1">
    <source>
        <dbReference type="EMBL" id="CAG8758697.1"/>
    </source>
</evidence>
<comment type="caution">
    <text evidence="1">The sequence shown here is derived from an EMBL/GenBank/DDBJ whole genome shotgun (WGS) entry which is preliminary data.</text>
</comment>
<reference evidence="1 2" key="1">
    <citation type="submission" date="2021-06" db="EMBL/GenBank/DDBJ databases">
        <authorList>
            <person name="Kallberg Y."/>
            <person name="Tangrot J."/>
            <person name="Rosling A."/>
        </authorList>
    </citation>
    <scope>NUCLEOTIDE SEQUENCE [LARGE SCALE GENOMIC DNA]</scope>
    <source>
        <strain evidence="1 2">120-4 pot B 10/14</strain>
    </source>
</reference>
<name>A0ABN7VDG7_GIGMA</name>
<evidence type="ECO:0000313" key="2">
    <source>
        <dbReference type="Proteomes" id="UP000789901"/>
    </source>
</evidence>
<keyword evidence="2" id="KW-1185">Reference proteome</keyword>
<gene>
    <name evidence="1" type="ORF">GMARGA_LOCUS17221</name>
</gene>
<protein>
    <submittedName>
        <fullName evidence="1">33627_t:CDS:1</fullName>
    </submittedName>
</protein>
<dbReference type="Proteomes" id="UP000789901">
    <property type="component" value="Unassembled WGS sequence"/>
</dbReference>
<dbReference type="EMBL" id="CAJVQB010012907">
    <property type="protein sequence ID" value="CAG8758697.1"/>
    <property type="molecule type" value="Genomic_DNA"/>
</dbReference>
<accession>A0ABN7VDG7</accession>
<sequence length="122" mass="14480">MNSQIEILKIQKRKFINQHDFSKKKLKISIEFKMIESANKVKNLDVLQDYCLDRWNFYKPTPIFKTKVNYDFCEYLVDELDPLVDSSVVESTELKLCSDCTIKKKEALFNSIRQLKDSIYVN</sequence>